<dbReference type="EMBL" id="LZIT01000349">
    <property type="protein sequence ID" value="OBG26894.1"/>
    <property type="molecule type" value="Genomic_DNA"/>
</dbReference>
<reference evidence="1" key="4">
    <citation type="journal article" date="2022" name="BMC Genomics">
        <title>Comparative genome analysis of mycobacteria focusing on tRNA and non-coding RNA.</title>
        <authorList>
            <person name="Behra P.R.K."/>
            <person name="Pettersson B.M.F."/>
            <person name="Ramesh M."/>
            <person name="Das S."/>
            <person name="Dasgupta S."/>
            <person name="Kirsebom L.A."/>
        </authorList>
    </citation>
    <scope>NUCLEOTIDE SEQUENCE</scope>
    <source>
        <strain evidence="1">CCUG 55640</strain>
    </source>
</reference>
<reference evidence="2 4" key="1">
    <citation type="submission" date="2016-06" db="EMBL/GenBank/DDBJ databases">
        <authorList>
            <person name="Sutton G."/>
            <person name="Brinkac L."/>
            <person name="Sanka R."/>
            <person name="Adams M."/>
            <person name="Lau E."/>
            <person name="Sam S."/>
            <person name="Sreng N."/>
            <person name="Him V."/>
            <person name="Kerleguer A."/>
            <person name="Cheng S."/>
        </authorList>
    </citation>
    <scope>NUCLEOTIDE SEQUENCE [LARGE SCALE GENOMIC DNA]</scope>
    <source>
        <strain evidence="2 4">E2978</strain>
    </source>
</reference>
<evidence type="ECO:0000313" key="4">
    <source>
        <dbReference type="Proteomes" id="UP000092086"/>
    </source>
</evidence>
<evidence type="ECO:0000313" key="3">
    <source>
        <dbReference type="EMBL" id="OQZ93972.1"/>
    </source>
</evidence>
<keyword evidence="5" id="KW-1185">Reference proteome</keyword>
<dbReference type="Proteomes" id="UP000192319">
    <property type="component" value="Unassembled WGS sequence"/>
</dbReference>
<dbReference type="AlphaFoldDB" id="A0A1A2GCU5"/>
<dbReference type="Proteomes" id="UP001141650">
    <property type="component" value="Unassembled WGS sequence"/>
</dbReference>
<protein>
    <submittedName>
        <fullName evidence="1">Uncharacterized protein</fullName>
    </submittedName>
</protein>
<evidence type="ECO:0000313" key="2">
    <source>
        <dbReference type="EMBL" id="OBG26894.1"/>
    </source>
</evidence>
<evidence type="ECO:0000313" key="6">
    <source>
        <dbReference type="Proteomes" id="UP001141650"/>
    </source>
</evidence>
<accession>A0A1W9YBC8</accession>
<gene>
    <name evidence="2" type="ORF">A5672_06005</name>
    <name evidence="3" type="ORF">BST11_01390</name>
    <name evidence="1" type="ORF">H7K38_07835</name>
</gene>
<accession>A0A1A2GCU5</accession>
<accession>A0A1A3DWG9</accession>
<dbReference type="EMBL" id="JACKVH010000012">
    <property type="protein sequence ID" value="MCV7378565.1"/>
    <property type="molecule type" value="Genomic_DNA"/>
</dbReference>
<evidence type="ECO:0000313" key="5">
    <source>
        <dbReference type="Proteomes" id="UP000192319"/>
    </source>
</evidence>
<dbReference type="Proteomes" id="UP000092086">
    <property type="component" value="Unassembled WGS sequence"/>
</dbReference>
<evidence type="ECO:0000313" key="1">
    <source>
        <dbReference type="EMBL" id="MCV7378565.1"/>
    </source>
</evidence>
<name>A0A1A2GCU5_9MYCO</name>
<dbReference type="EMBL" id="MVHD01000001">
    <property type="protein sequence ID" value="OQZ93972.1"/>
    <property type="molecule type" value="Genomic_DNA"/>
</dbReference>
<organism evidence="1 6">
    <name type="scientific">Mycobacterium alsense</name>
    <dbReference type="NCBI Taxonomy" id="324058"/>
    <lineage>
        <taxon>Bacteria</taxon>
        <taxon>Bacillati</taxon>
        <taxon>Actinomycetota</taxon>
        <taxon>Actinomycetes</taxon>
        <taxon>Mycobacteriales</taxon>
        <taxon>Mycobacteriaceae</taxon>
        <taxon>Mycobacterium</taxon>
    </lineage>
</organism>
<dbReference type="OrthoDB" id="4739078at2"/>
<sequence length="109" mass="12067">MSVVDPQSDALAALDWREIACQSEAGCANRATHIVYRHAVDQCNRPNLDPSGNIVEILCIGCVRRLKAQVLQQVDRINRCPGGYCLTCGAPVHKLSDVMRKMVQLRTYA</sequence>
<comment type="caution">
    <text evidence="1">The sequence shown here is derived from an EMBL/GenBank/DDBJ whole genome shotgun (WGS) entry which is preliminary data.</text>
</comment>
<proteinExistence type="predicted"/>
<reference evidence="1" key="3">
    <citation type="submission" date="2020-07" db="EMBL/GenBank/DDBJ databases">
        <authorList>
            <person name="Pettersson B.M.F."/>
            <person name="Behra P.R.K."/>
            <person name="Ramesh M."/>
            <person name="Das S."/>
            <person name="Dasgupta S."/>
            <person name="Kirsebom L.A."/>
        </authorList>
    </citation>
    <scope>NUCLEOTIDE SEQUENCE</scope>
    <source>
        <strain evidence="1">CCUG 55640</strain>
    </source>
</reference>
<reference evidence="3 5" key="2">
    <citation type="submission" date="2017-02" db="EMBL/GenBank/DDBJ databases">
        <title>The new phylogeny of genus Mycobacterium.</title>
        <authorList>
            <person name="Tortoli E."/>
            <person name="Trovato A."/>
            <person name="Cirillo D.M."/>
        </authorList>
    </citation>
    <scope>NUCLEOTIDE SEQUENCE [LARGE SCALE GENOMIC DNA]</scope>
    <source>
        <strain evidence="3 5">DSM 45230</strain>
    </source>
</reference>